<keyword evidence="4" id="KW-1185">Reference proteome</keyword>
<organism evidence="3 4">
    <name type="scientific">Pseudomicrostroma glucosiphilum</name>
    <dbReference type="NCBI Taxonomy" id="1684307"/>
    <lineage>
        <taxon>Eukaryota</taxon>
        <taxon>Fungi</taxon>
        <taxon>Dikarya</taxon>
        <taxon>Basidiomycota</taxon>
        <taxon>Ustilaginomycotina</taxon>
        <taxon>Exobasidiomycetes</taxon>
        <taxon>Microstromatales</taxon>
        <taxon>Microstromatales incertae sedis</taxon>
        <taxon>Pseudomicrostroma</taxon>
    </lineage>
</organism>
<evidence type="ECO:0000256" key="1">
    <source>
        <dbReference type="SAM" id="SignalP"/>
    </source>
</evidence>
<keyword evidence="1" id="KW-0732">Signal</keyword>
<dbReference type="GeneID" id="37012879"/>
<dbReference type="RefSeq" id="XP_025347687.1">
    <property type="nucleotide sequence ID" value="XM_025491145.1"/>
</dbReference>
<name>A0A316U5J3_9BASI</name>
<sequence>MYSLISFVVVLVLSALPGRSFWIITHSPLVSQRLDPILAPNGTSSHTHAFVGSAAILSSQDKNALCTTSGVKADKSNYWAPQLYYYHAKNSTFSSVPLSYVNTYYLNRGGPKMGANGKLTAFPKGLKMIAGNNTAMDSPDPDPTKALAVSYVCLNYKDGSNTTKTLPTGPCPQGLRTQIVFPSCWNGKDLDSADHQSHMSYPIDGVADSGDCPTSHPVKLMTLFYEFVYATGNLKRSSSGKSRFVLANGDAVGYAMHADFVSAWDVTVLQKAVDQCTGNLFGDLKSCPPFVPTLNTTSSCKTKESVKEKVLGSLKSLPGCVPIKNGPSKGAIAKNCTVPTLSVVAQQGGPDDATFPNRRNVLEEHVPHAQRRLDLAESAVRRSRHREIAAAVL</sequence>
<accession>A0A316U5J3</accession>
<evidence type="ECO:0000313" key="3">
    <source>
        <dbReference type="EMBL" id="PWN20527.1"/>
    </source>
</evidence>
<reference evidence="3 4" key="1">
    <citation type="journal article" date="2018" name="Mol. Biol. Evol.">
        <title>Broad Genomic Sampling Reveals a Smut Pathogenic Ancestry of the Fungal Clade Ustilaginomycotina.</title>
        <authorList>
            <person name="Kijpornyongpan T."/>
            <person name="Mondo S.J."/>
            <person name="Barry K."/>
            <person name="Sandor L."/>
            <person name="Lee J."/>
            <person name="Lipzen A."/>
            <person name="Pangilinan J."/>
            <person name="LaButti K."/>
            <person name="Hainaut M."/>
            <person name="Henrissat B."/>
            <person name="Grigoriev I.V."/>
            <person name="Spatafora J.W."/>
            <person name="Aime M.C."/>
        </authorList>
    </citation>
    <scope>NUCLEOTIDE SEQUENCE [LARGE SCALE GENOMIC DNA]</scope>
    <source>
        <strain evidence="3 4">MCA 4718</strain>
    </source>
</reference>
<evidence type="ECO:0000313" key="4">
    <source>
        <dbReference type="Proteomes" id="UP000245942"/>
    </source>
</evidence>
<dbReference type="Pfam" id="PF09362">
    <property type="entry name" value="DUF1996"/>
    <property type="match status" value="1"/>
</dbReference>
<dbReference type="PANTHER" id="PTHR43662">
    <property type="match status" value="1"/>
</dbReference>
<dbReference type="PANTHER" id="PTHR43662:SF3">
    <property type="entry name" value="DOMAIN PROTEIN, PUTATIVE (AFU_ORTHOLOGUE AFUA_6G11970)-RELATED"/>
    <property type="match status" value="1"/>
</dbReference>
<feature type="chain" id="PRO_5016238456" description="DUF1996 domain-containing protein" evidence="1">
    <location>
        <begin position="21"/>
        <end position="393"/>
    </location>
</feature>
<protein>
    <recommendedName>
        <fullName evidence="2">DUF1996 domain-containing protein</fullName>
    </recommendedName>
</protein>
<feature type="signal peptide" evidence="1">
    <location>
        <begin position="1"/>
        <end position="20"/>
    </location>
</feature>
<feature type="domain" description="DUF1996" evidence="2">
    <location>
        <begin position="35"/>
        <end position="264"/>
    </location>
</feature>
<proteinExistence type="predicted"/>
<dbReference type="AlphaFoldDB" id="A0A316U5J3"/>
<gene>
    <name evidence="3" type="ORF">BCV69DRAFT_277269</name>
</gene>
<dbReference type="InterPro" id="IPR018535">
    <property type="entry name" value="DUF1996"/>
</dbReference>
<evidence type="ECO:0000259" key="2">
    <source>
        <dbReference type="Pfam" id="PF09362"/>
    </source>
</evidence>
<dbReference type="OrthoDB" id="74764at2759"/>
<dbReference type="Proteomes" id="UP000245942">
    <property type="component" value="Unassembled WGS sequence"/>
</dbReference>
<dbReference type="EMBL" id="KZ819327">
    <property type="protein sequence ID" value="PWN20527.1"/>
    <property type="molecule type" value="Genomic_DNA"/>
</dbReference>
<dbReference type="STRING" id="1684307.A0A316U5J3"/>